<evidence type="ECO:0000313" key="3">
    <source>
        <dbReference type="Proteomes" id="UP000366051"/>
    </source>
</evidence>
<dbReference type="OrthoDB" id="9804695at2"/>
<dbReference type="Gene3D" id="3.40.50.720">
    <property type="entry name" value="NAD(P)-binding Rossmann-like Domain"/>
    <property type="match status" value="1"/>
</dbReference>
<dbReference type="Pfam" id="PF13380">
    <property type="entry name" value="CoA_binding_2"/>
    <property type="match status" value="1"/>
</dbReference>
<gene>
    <name evidence="2" type="ORF">FTV88_0918</name>
</gene>
<keyword evidence="3" id="KW-1185">Reference proteome</keyword>
<protein>
    <submittedName>
        <fullName evidence="2">CoA-binding protein</fullName>
    </submittedName>
</protein>
<accession>A0A5Q2N478</accession>
<dbReference type="InterPro" id="IPR003781">
    <property type="entry name" value="CoA-bd"/>
</dbReference>
<evidence type="ECO:0000313" key="2">
    <source>
        <dbReference type="EMBL" id="QGG47070.1"/>
    </source>
</evidence>
<organism evidence="2 3">
    <name type="scientific">Heliorestis convoluta</name>
    <dbReference type="NCBI Taxonomy" id="356322"/>
    <lineage>
        <taxon>Bacteria</taxon>
        <taxon>Bacillati</taxon>
        <taxon>Bacillota</taxon>
        <taxon>Clostridia</taxon>
        <taxon>Eubacteriales</taxon>
        <taxon>Heliobacteriaceae</taxon>
        <taxon>Heliorestis</taxon>
    </lineage>
</organism>
<dbReference type="KEGG" id="hcv:FTV88_0918"/>
<sequence>MIYYPSLRTIAIVGISDKKERPSYQVAQYLQSQGYRIIPVNPRVTEDYAKTPV</sequence>
<dbReference type="EMBL" id="CP045875">
    <property type="protein sequence ID" value="QGG47070.1"/>
    <property type="molecule type" value="Genomic_DNA"/>
</dbReference>
<dbReference type="SUPFAM" id="SSF51735">
    <property type="entry name" value="NAD(P)-binding Rossmann-fold domains"/>
    <property type="match status" value="1"/>
</dbReference>
<evidence type="ECO:0000259" key="1">
    <source>
        <dbReference type="Pfam" id="PF13380"/>
    </source>
</evidence>
<feature type="domain" description="CoA-binding" evidence="1">
    <location>
        <begin position="8"/>
        <end position="46"/>
    </location>
</feature>
<proteinExistence type="predicted"/>
<dbReference type="Proteomes" id="UP000366051">
    <property type="component" value="Chromosome"/>
</dbReference>
<name>A0A5Q2N478_9FIRM</name>
<dbReference type="InterPro" id="IPR036291">
    <property type="entry name" value="NAD(P)-bd_dom_sf"/>
</dbReference>
<dbReference type="AlphaFoldDB" id="A0A5Q2N478"/>
<reference evidence="3" key="1">
    <citation type="submission" date="2019-11" db="EMBL/GenBank/DDBJ databases">
        <title>Genome sequence of Heliorestis convoluta strain HH, an alkaliphilic and minimalistic phototrophic bacterium from a soda lake in Egypt.</title>
        <authorList>
            <person name="Dewey E.D."/>
            <person name="Stokes L.M."/>
            <person name="Burchell B.M."/>
            <person name="Shaffer K.N."/>
            <person name="Huntington A.M."/>
            <person name="Baker J.M."/>
            <person name="Nadendla S."/>
            <person name="Giglio M.G."/>
            <person name="Touchman J.W."/>
            <person name="Blankenship R.E."/>
            <person name="Madigan M.T."/>
            <person name="Sattley W.M."/>
        </authorList>
    </citation>
    <scope>NUCLEOTIDE SEQUENCE [LARGE SCALE GENOMIC DNA]</scope>
    <source>
        <strain evidence="3">HH</strain>
    </source>
</reference>